<dbReference type="AlphaFoldDB" id="C9YC41"/>
<name>C9YC41_CURXX</name>
<gene>
    <name evidence="6" type="ORF">Csp_C22700</name>
</gene>
<dbReference type="EMBL" id="FN543105">
    <property type="protein sequence ID" value="CBA30269.1"/>
    <property type="molecule type" value="Genomic_DNA"/>
</dbReference>
<dbReference type="Pfam" id="PF05726">
    <property type="entry name" value="Pirin_C"/>
    <property type="match status" value="1"/>
</dbReference>
<evidence type="ECO:0000259" key="4">
    <source>
        <dbReference type="Pfam" id="PF02678"/>
    </source>
</evidence>
<feature type="domain" description="Pirin N-terminal" evidence="4">
    <location>
        <begin position="18"/>
        <end position="122"/>
    </location>
</feature>
<dbReference type="CDD" id="cd02247">
    <property type="entry name" value="cupin_pirin_C"/>
    <property type="match status" value="1"/>
</dbReference>
<dbReference type="InterPro" id="IPR003829">
    <property type="entry name" value="Pirin_N_dom"/>
</dbReference>
<dbReference type="PANTHER" id="PTHR13903:SF8">
    <property type="entry name" value="PIRIN"/>
    <property type="match status" value="1"/>
</dbReference>
<dbReference type="SUPFAM" id="SSF51182">
    <property type="entry name" value="RmlC-like cupins"/>
    <property type="match status" value="1"/>
</dbReference>
<organism evidence="6">
    <name type="scientific">Curvibacter symbiont subsp. Hydra magnipapillata</name>
    <dbReference type="NCBI Taxonomy" id="667019"/>
    <lineage>
        <taxon>Bacteria</taxon>
        <taxon>Pseudomonadati</taxon>
        <taxon>Pseudomonadota</taxon>
        <taxon>Betaproteobacteria</taxon>
        <taxon>Burkholderiales</taxon>
        <taxon>Comamonadaceae</taxon>
        <taxon>Curvibacter</taxon>
    </lineage>
</organism>
<evidence type="ECO:0000313" key="6">
    <source>
        <dbReference type="EMBL" id="CBA30269.1"/>
    </source>
</evidence>
<dbReference type="PANTHER" id="PTHR13903">
    <property type="entry name" value="PIRIN-RELATED"/>
    <property type="match status" value="1"/>
</dbReference>
<comment type="similarity">
    <text evidence="1 3">Belongs to the pirin family.</text>
</comment>
<accession>C9YC41</accession>
<dbReference type="PIRSF" id="PIRSF006232">
    <property type="entry name" value="Pirin"/>
    <property type="match status" value="1"/>
</dbReference>
<dbReference type="InterPro" id="IPR011051">
    <property type="entry name" value="RmlC_Cupin_sf"/>
</dbReference>
<feature type="binding site" evidence="2">
    <location>
        <position position="57"/>
    </location>
    <ligand>
        <name>Fe cation</name>
        <dbReference type="ChEBI" id="CHEBI:24875"/>
    </ligand>
</feature>
<feature type="domain" description="Pirin C-terminal" evidence="5">
    <location>
        <begin position="176"/>
        <end position="273"/>
    </location>
</feature>
<feature type="binding site" evidence="2">
    <location>
        <position position="103"/>
    </location>
    <ligand>
        <name>Fe cation</name>
        <dbReference type="ChEBI" id="CHEBI:24875"/>
    </ligand>
</feature>
<keyword evidence="2" id="KW-0479">Metal-binding</keyword>
<evidence type="ECO:0000256" key="3">
    <source>
        <dbReference type="RuleBase" id="RU003457"/>
    </source>
</evidence>
<dbReference type="Pfam" id="PF02678">
    <property type="entry name" value="Pirin"/>
    <property type="match status" value="1"/>
</dbReference>
<dbReference type="InterPro" id="IPR008778">
    <property type="entry name" value="Pirin_C_dom"/>
</dbReference>
<dbReference type="GO" id="GO:0046872">
    <property type="term" value="F:metal ion binding"/>
    <property type="evidence" value="ECO:0007669"/>
    <property type="project" value="UniProtKB-KW"/>
</dbReference>
<comment type="cofactor">
    <cofactor evidence="2">
        <name>Fe cation</name>
        <dbReference type="ChEBI" id="CHEBI:24875"/>
    </cofactor>
    <text evidence="2">Binds 1 Fe cation per subunit.</text>
</comment>
<dbReference type="InterPro" id="IPR014710">
    <property type="entry name" value="RmlC-like_jellyroll"/>
</dbReference>
<keyword evidence="2" id="KW-0408">Iron</keyword>
<feature type="binding site" evidence="2">
    <location>
        <position position="101"/>
    </location>
    <ligand>
        <name>Fe cation</name>
        <dbReference type="ChEBI" id="CHEBI:24875"/>
    </ligand>
</feature>
<protein>
    <submittedName>
        <fullName evidence="6">Pirin-like protein CC_3178</fullName>
    </submittedName>
</protein>
<evidence type="ECO:0000256" key="2">
    <source>
        <dbReference type="PIRSR" id="PIRSR006232-1"/>
    </source>
</evidence>
<dbReference type="CDD" id="cd02909">
    <property type="entry name" value="cupin_pirin_N"/>
    <property type="match status" value="1"/>
</dbReference>
<proteinExistence type="inferred from homology"/>
<dbReference type="Gene3D" id="2.60.120.10">
    <property type="entry name" value="Jelly Rolls"/>
    <property type="match status" value="2"/>
</dbReference>
<dbReference type="InterPro" id="IPR012093">
    <property type="entry name" value="Pirin"/>
</dbReference>
<evidence type="ECO:0000256" key="1">
    <source>
        <dbReference type="ARBA" id="ARBA00008416"/>
    </source>
</evidence>
<reference evidence="6" key="1">
    <citation type="journal article" date="2010" name="Nature">
        <title>The Dynamic genome of Hydra.</title>
        <authorList>
            <person name="Chapman J.A."/>
            <person name="Kirkness E.F."/>
            <person name="Simakov O."/>
            <person name="Hampson S.E."/>
            <person name="Mitros T."/>
            <person name="Weinmaier T."/>
            <person name="Rattei T."/>
            <person name="Balasubramanian P.G."/>
            <person name="Borman J."/>
            <person name="Busam D."/>
            <person name="Disbennett K."/>
            <person name="Pfannkoch C."/>
            <person name="Sumin N."/>
            <person name="Sutton G."/>
            <person name="Viswanathan L."/>
            <person name="Walenz B."/>
            <person name="Goodstein D.M."/>
            <person name="Hellsten U."/>
            <person name="Kawashima T."/>
            <person name="Prochnik S.E."/>
            <person name="Putnam N.H."/>
            <person name="Shu S."/>
            <person name="Blumberg B."/>
            <person name="Dana C.E."/>
            <person name="Gee L."/>
            <person name="Kibler D.F."/>
            <person name="Law L."/>
            <person name="Lindgens D."/>
            <person name="Martinez D.E."/>
            <person name="Peng J."/>
            <person name="Wigge P.A."/>
            <person name="Bertulat B."/>
            <person name="Guder C."/>
            <person name="Nakamura Y."/>
            <person name="Ozbek S."/>
            <person name="Watanabe H."/>
            <person name="Khalturin K."/>
            <person name="Hemmrich G."/>
            <person name="Franke A."/>
            <person name="Augustin R."/>
            <person name="Fraune S."/>
            <person name="Hayakawa E."/>
            <person name="Hayakawa S."/>
            <person name="Hirose M."/>
            <person name="Hwang J."/>
            <person name="Ikeo K."/>
            <person name="Nishimiya-Fujisawa C."/>
            <person name="Ogura A."/>
            <person name="Takahashi T."/>
            <person name="Steinmetz P.R."/>
            <person name="Zhang X."/>
            <person name="Aufschnaiter R."/>
            <person name="Eder M.K."/>
            <person name="Gorny A.K."/>
            <person name="Salvenmoser W."/>
            <person name="Heimberg A.M."/>
            <person name="Wheeler B.M."/>
            <person name="Peterson K.J."/>
            <person name="Boettger A."/>
            <person name="Tischler P."/>
            <person name="Wolf A."/>
            <person name="Gojobori T."/>
            <person name="Remington K.A."/>
            <person name="Strausberg R.L."/>
            <person name="Venter J."/>
            <person name="Technau U."/>
            <person name="Hobmayer B."/>
            <person name="Bosch T.C."/>
            <person name="Holstein T.W."/>
            <person name="Fujisawa T."/>
            <person name="Bode H.R."/>
            <person name="David C.N."/>
            <person name="Rokhsar D.S."/>
            <person name="Steele R.E."/>
        </authorList>
    </citation>
    <scope>NUCLEOTIDE SEQUENCE</scope>
</reference>
<sequence>MLMSTPIIPRAHDLGGGFTVRRVLPSVQRQAIGPFVFFDHFGPVTAHPRDNHDVRPHPHIGLATVTYLFEGAMMHRDSTGVVQRIEPGAINWMTAGRGIVHSERTPDDLRDVSRNSHGFQLWAALPAEHEEDAPAFSHTPASAIPVVTLPGATVRVLVGSAFGVSSPVATLSPTLYLAIELEAGASVTVPAAAVERGIYSVDVDVSVDGALLPSGQMLVLEEGSEPVIYAAQATRLMVLGGAPLGHRFMVWNFVSSRKERILQAQDDWEAQRFPTVPGETEFIPLPVRRP</sequence>
<feature type="binding site" evidence="2">
    <location>
        <position position="59"/>
    </location>
    <ligand>
        <name>Fe cation</name>
        <dbReference type="ChEBI" id="CHEBI:24875"/>
    </ligand>
</feature>
<evidence type="ECO:0000259" key="5">
    <source>
        <dbReference type="Pfam" id="PF05726"/>
    </source>
</evidence>